<dbReference type="Gene3D" id="3.50.50.60">
    <property type="entry name" value="FAD/NAD(P)-binding domain"/>
    <property type="match status" value="1"/>
</dbReference>
<dbReference type="OrthoDB" id="269227at2759"/>
<reference evidence="5" key="1">
    <citation type="submission" date="2019-08" db="EMBL/GenBank/DDBJ databases">
        <title>The genome of the North American firefly Photinus pyralis.</title>
        <authorList>
            <consortium name="Photinus pyralis genome working group"/>
            <person name="Fallon T.R."/>
            <person name="Sander Lower S.E."/>
            <person name="Weng J.-K."/>
        </authorList>
    </citation>
    <scope>NUCLEOTIDE SEQUENCE</scope>
    <source>
        <strain evidence="5">TRF0915ILg1</strain>
        <tissue evidence="5">Whole body</tissue>
    </source>
</reference>
<dbReference type="GO" id="GO:0016614">
    <property type="term" value="F:oxidoreductase activity, acting on CH-OH group of donors"/>
    <property type="evidence" value="ECO:0007669"/>
    <property type="project" value="InterPro"/>
</dbReference>
<protein>
    <recommendedName>
        <fullName evidence="3 4">Glucose-methanol-choline oxidoreductase N-terminal domain-containing protein</fullName>
    </recommendedName>
</protein>
<dbReference type="Pfam" id="PF05199">
    <property type="entry name" value="GMC_oxred_C"/>
    <property type="match status" value="1"/>
</dbReference>
<dbReference type="PANTHER" id="PTHR11552">
    <property type="entry name" value="GLUCOSE-METHANOL-CHOLINE GMC OXIDOREDUCTASE"/>
    <property type="match status" value="1"/>
</dbReference>
<evidence type="ECO:0000259" key="4">
    <source>
        <dbReference type="PROSITE" id="PS00624"/>
    </source>
</evidence>
<dbReference type="InterPro" id="IPR036188">
    <property type="entry name" value="FAD/NAD-bd_sf"/>
</dbReference>
<dbReference type="PROSITE" id="PS00623">
    <property type="entry name" value="GMC_OXRED_1"/>
    <property type="match status" value="1"/>
</dbReference>
<sequence length="756" mass="84461">MGKFGFNPTKFVHWSDPTAANLKYKEKYHTEYKKRSTTTNVQPKEKYSTTPYAAKEKVARNVNYISTNIKGEDSKQASQNDYIKRHLYVKSCVDKESPEWKFQAQKVSIRNYTPKVINQEINMGMWIIVMSSIIASLAQVANFAVGLGGNPLAIAGLLPIFAIGLTFMRYSSFDPESHPVDARRIYPEYDFIVVGGGSAGAVVASRLSEISNWTVLLLEAGGDENEISDIPALSGYVQMSEMDWMYQTSPPGDSPYCLAMIGDRCNWPRGKVLGGSSTINAMIYVRGNRHDYDLWESLGNPGWSYQNVLPYFLKSEDNRNPYLQRTKYHSTGGYLTVQESPWRTPLAIAFLQAGKELGYQIRDCNGELQTGFMIAQGTIRRGSRCSTAKAFLRPVRLRRNLHIAMHSQATQVLIDPNTKMAYGVKFTKNNRPFAVRAKREVVLSAGALSTPQLLMLSGVGPKDHLESFGITVLSDLKVGHNLQDHVGLGGFTFMIDDPISFKKERFQNFGVAMEYIFNERGPLTSLGVEGLAFVNTKYAPKSGSWPDVQFHFAGSSVNSDGDRVKQITGLRDSVYNTVYKPIANAESWSILPLLLRPKSTGWVRLKSTDPRVYPDINPNYFTHKEDVAVLIDGIRIGLNVSNTAAFQRFNSRPHKIAFPGCKQYPFDSDEYWECSIRHFTFTIYHPTSTAKMGPANDPDAVVDPRLRVYGIGNLRVIDASIMPAIVSGNTNAPTIMIGEKGADMIKEDWLHGRKSA</sequence>
<organism evidence="5 6">
    <name type="scientific">Ignelater luminosus</name>
    <name type="common">Cucubano</name>
    <name type="synonym">Pyrophorus luminosus</name>
    <dbReference type="NCBI Taxonomy" id="2038154"/>
    <lineage>
        <taxon>Eukaryota</taxon>
        <taxon>Metazoa</taxon>
        <taxon>Ecdysozoa</taxon>
        <taxon>Arthropoda</taxon>
        <taxon>Hexapoda</taxon>
        <taxon>Insecta</taxon>
        <taxon>Pterygota</taxon>
        <taxon>Neoptera</taxon>
        <taxon>Endopterygota</taxon>
        <taxon>Coleoptera</taxon>
        <taxon>Polyphaga</taxon>
        <taxon>Elateriformia</taxon>
        <taxon>Elateroidea</taxon>
        <taxon>Elateridae</taxon>
        <taxon>Agrypninae</taxon>
        <taxon>Pyrophorini</taxon>
        <taxon>Ignelater</taxon>
    </lineage>
</organism>
<evidence type="ECO:0000256" key="2">
    <source>
        <dbReference type="RuleBase" id="RU003968"/>
    </source>
</evidence>
<dbReference type="PANTHER" id="PTHR11552:SF226">
    <property type="entry name" value="RE28171P"/>
    <property type="match status" value="1"/>
</dbReference>
<evidence type="ECO:0000313" key="5">
    <source>
        <dbReference type="EMBL" id="KAF2881937.1"/>
    </source>
</evidence>
<dbReference type="Proteomes" id="UP000801492">
    <property type="component" value="Unassembled WGS sequence"/>
</dbReference>
<name>A0A8K0FYY0_IGNLU</name>
<dbReference type="EMBL" id="VTPC01090680">
    <property type="protein sequence ID" value="KAF2881937.1"/>
    <property type="molecule type" value="Genomic_DNA"/>
</dbReference>
<keyword evidence="2" id="KW-0274">FAD</keyword>
<keyword evidence="2" id="KW-0285">Flavoprotein</keyword>
<dbReference type="InterPro" id="IPR012132">
    <property type="entry name" value="GMC_OxRdtase"/>
</dbReference>
<evidence type="ECO:0000313" key="6">
    <source>
        <dbReference type="Proteomes" id="UP000801492"/>
    </source>
</evidence>
<proteinExistence type="inferred from homology"/>
<evidence type="ECO:0000259" key="3">
    <source>
        <dbReference type="PROSITE" id="PS00623"/>
    </source>
</evidence>
<accession>A0A8K0FYY0</accession>
<evidence type="ECO:0000256" key="1">
    <source>
        <dbReference type="ARBA" id="ARBA00010790"/>
    </source>
</evidence>
<feature type="domain" description="Glucose-methanol-choline oxidoreductase N-terminal" evidence="3">
    <location>
        <begin position="270"/>
        <end position="293"/>
    </location>
</feature>
<dbReference type="AlphaFoldDB" id="A0A8K0FYY0"/>
<dbReference type="Gene3D" id="3.30.560.10">
    <property type="entry name" value="Glucose Oxidase, domain 3"/>
    <property type="match status" value="1"/>
</dbReference>
<feature type="domain" description="Glucose-methanol-choline oxidoreductase N-terminal" evidence="4">
    <location>
        <begin position="446"/>
        <end position="460"/>
    </location>
</feature>
<dbReference type="SUPFAM" id="SSF51905">
    <property type="entry name" value="FAD/NAD(P)-binding domain"/>
    <property type="match status" value="1"/>
</dbReference>
<comment type="caution">
    <text evidence="5">The sequence shown here is derived from an EMBL/GenBank/DDBJ whole genome shotgun (WGS) entry which is preliminary data.</text>
</comment>
<dbReference type="InterPro" id="IPR007867">
    <property type="entry name" value="GMC_OxRtase_C"/>
</dbReference>
<dbReference type="SUPFAM" id="SSF54373">
    <property type="entry name" value="FAD-linked reductases, C-terminal domain"/>
    <property type="match status" value="1"/>
</dbReference>
<gene>
    <name evidence="5" type="ORF">ILUMI_24234</name>
</gene>
<dbReference type="Pfam" id="PF00732">
    <property type="entry name" value="GMC_oxred_N"/>
    <property type="match status" value="1"/>
</dbReference>
<dbReference type="PROSITE" id="PS00624">
    <property type="entry name" value="GMC_OXRED_2"/>
    <property type="match status" value="1"/>
</dbReference>
<dbReference type="GO" id="GO:0050660">
    <property type="term" value="F:flavin adenine dinucleotide binding"/>
    <property type="evidence" value="ECO:0007669"/>
    <property type="project" value="InterPro"/>
</dbReference>
<comment type="similarity">
    <text evidence="1 2">Belongs to the GMC oxidoreductase family.</text>
</comment>
<dbReference type="InterPro" id="IPR000172">
    <property type="entry name" value="GMC_OxRdtase_N"/>
</dbReference>
<keyword evidence="6" id="KW-1185">Reference proteome</keyword>